<feature type="compositionally biased region" description="Basic and acidic residues" evidence="1">
    <location>
        <begin position="819"/>
        <end position="828"/>
    </location>
</feature>
<reference evidence="2" key="1">
    <citation type="submission" date="2023-08" db="EMBL/GenBank/DDBJ databases">
        <title>Reference Genome Resource for the Citrus Pathogen Phytophthora citrophthora.</title>
        <authorList>
            <person name="Moller H."/>
            <person name="Coetzee B."/>
            <person name="Rose L.J."/>
            <person name="Van Niekerk J.M."/>
        </authorList>
    </citation>
    <scope>NUCLEOTIDE SEQUENCE</scope>
    <source>
        <strain evidence="2">STE-U-9442</strain>
    </source>
</reference>
<accession>A0AAD9GQK5</accession>
<feature type="compositionally biased region" description="Polar residues" evidence="1">
    <location>
        <begin position="146"/>
        <end position="157"/>
    </location>
</feature>
<feature type="compositionally biased region" description="Basic and acidic residues" evidence="1">
    <location>
        <begin position="80"/>
        <end position="93"/>
    </location>
</feature>
<feature type="region of interest" description="Disordered" evidence="1">
    <location>
        <begin position="819"/>
        <end position="847"/>
    </location>
</feature>
<feature type="region of interest" description="Disordered" evidence="1">
    <location>
        <begin position="353"/>
        <end position="383"/>
    </location>
</feature>
<name>A0AAD9GQK5_9STRA</name>
<feature type="compositionally biased region" description="Polar residues" evidence="1">
    <location>
        <begin position="304"/>
        <end position="313"/>
    </location>
</feature>
<feature type="compositionally biased region" description="Basic and acidic residues" evidence="1">
    <location>
        <begin position="422"/>
        <end position="444"/>
    </location>
</feature>
<feature type="region of interest" description="Disordered" evidence="1">
    <location>
        <begin position="538"/>
        <end position="563"/>
    </location>
</feature>
<evidence type="ECO:0000256" key="1">
    <source>
        <dbReference type="SAM" id="MobiDB-lite"/>
    </source>
</evidence>
<sequence length="882" mass="100100">MFLELSFGSQDDDDKEVTTSKDAHQWRYQDKEEMSLDELISDFQQSATSHRKLKQSVSSSNSSPVRAASPPKLSKRKERDKKDRSFSARDHAVKQTHKTKPVKLAAKKERMDDLSDDDVAVSPMPRLDQVLRNKPSFIPKRRAIVGSSTQSRRTPVQQRKPKARSPVLSPPSLTPHSLSPPTSSSSLLSILEDNKAETPDEDSIDALIGKDIRDLNRLISTGSWELRQPRGRARSPTTDEMSTAVRQSTRFRRNKGIDHHSSLRLQLRGTSRSESPPPPPPPEDSEEEEDSFAEEIRKLRTSRRFSSVLSTKSPGKEAPNEETSPSSSEVCAIAALKVRNASNAISELLLEALKPFGDKQREEEEEKTTEDEESGAIRNAATAELPSATRTIVSQLDLAFAEMTEQRKADLKAEADTVAAAKDAEKKEREAADEKKKTEEKATKEREMEILRRIPMQGKLLACSTDIEHVLNQLEGSDTVEPSDLEAEIKALRNATELKIQAIDLQISTKASKQNHSDRGDGISWQAVDWIQTNVEMAPGTPSKRTEERLKVTEREEAVPEENEEPFERILHLQVLEKLDLTMLKLKHVLAIDTKEAAEAKEKEQQERKEEAKILAQQNVDDERKKLEREDAMNARRRVMGLTSVDEVEGWIEEGRQLWDEVGYERSLNRLLTSMESCSNQQNQKNRCTNSENFVSKRAGALHQFDGLPGVVSTATENKPDLGRTEASPVHSVAQPRWIEIARSPSDSESDEDNARGEFPSDTGSPSFRIVRRHRKQRGMNDYCRDRCPPISSSPRRLQEIVPNSRELTAKRYYDNETFHDKGFSKDRRRDRRLTKQKTRERGSRHQQEVARTIQALQVERRQKATWIRSRVWSPSTGRYPL</sequence>
<gene>
    <name evidence="2" type="ORF">P3T76_006653</name>
</gene>
<feature type="compositionally biased region" description="Polar residues" evidence="1">
    <location>
        <begin position="235"/>
        <end position="248"/>
    </location>
</feature>
<evidence type="ECO:0000313" key="3">
    <source>
        <dbReference type="Proteomes" id="UP001259832"/>
    </source>
</evidence>
<feature type="region of interest" description="Disordered" evidence="1">
    <location>
        <begin position="710"/>
        <end position="795"/>
    </location>
</feature>
<keyword evidence="3" id="KW-1185">Reference proteome</keyword>
<feature type="compositionally biased region" description="Basic and acidic residues" evidence="1">
    <location>
        <begin position="838"/>
        <end position="847"/>
    </location>
</feature>
<evidence type="ECO:0000313" key="2">
    <source>
        <dbReference type="EMBL" id="KAK1942331.1"/>
    </source>
</evidence>
<protein>
    <submittedName>
        <fullName evidence="2">Uncharacterized protein</fullName>
    </submittedName>
</protein>
<feature type="compositionally biased region" description="Basic and acidic residues" evidence="1">
    <location>
        <begin position="544"/>
        <end position="558"/>
    </location>
</feature>
<dbReference type="Proteomes" id="UP001259832">
    <property type="component" value="Unassembled WGS sequence"/>
</dbReference>
<dbReference type="EMBL" id="JASMQC010000010">
    <property type="protein sequence ID" value="KAK1942331.1"/>
    <property type="molecule type" value="Genomic_DNA"/>
</dbReference>
<comment type="caution">
    <text evidence="2">The sequence shown here is derived from an EMBL/GenBank/DDBJ whole genome shotgun (WGS) entry which is preliminary data.</text>
</comment>
<feature type="compositionally biased region" description="Low complexity" evidence="1">
    <location>
        <begin position="174"/>
        <end position="191"/>
    </location>
</feature>
<proteinExistence type="predicted"/>
<feature type="region of interest" description="Disordered" evidence="1">
    <location>
        <begin position="414"/>
        <end position="444"/>
    </location>
</feature>
<feature type="compositionally biased region" description="Acidic residues" evidence="1">
    <location>
        <begin position="363"/>
        <end position="374"/>
    </location>
</feature>
<feature type="region of interest" description="Disordered" evidence="1">
    <location>
        <begin position="1"/>
        <end position="328"/>
    </location>
</feature>
<dbReference type="AlphaFoldDB" id="A0AAD9GQK5"/>
<feature type="compositionally biased region" description="Basic and acidic residues" evidence="1">
    <location>
        <begin position="16"/>
        <end position="34"/>
    </location>
</feature>
<feature type="compositionally biased region" description="Acidic residues" evidence="1">
    <location>
        <begin position="283"/>
        <end position="293"/>
    </location>
</feature>
<feature type="compositionally biased region" description="Low complexity" evidence="1">
    <location>
        <begin position="56"/>
        <end position="72"/>
    </location>
</feature>
<organism evidence="2 3">
    <name type="scientific">Phytophthora citrophthora</name>
    <dbReference type="NCBI Taxonomy" id="4793"/>
    <lineage>
        <taxon>Eukaryota</taxon>
        <taxon>Sar</taxon>
        <taxon>Stramenopiles</taxon>
        <taxon>Oomycota</taxon>
        <taxon>Peronosporomycetes</taxon>
        <taxon>Peronosporales</taxon>
        <taxon>Peronosporaceae</taxon>
        <taxon>Phytophthora</taxon>
    </lineage>
</organism>